<feature type="transmembrane region" description="Helical" evidence="9">
    <location>
        <begin position="40"/>
        <end position="57"/>
    </location>
</feature>
<dbReference type="SUPFAM" id="SSF81321">
    <property type="entry name" value="Family A G protein-coupled receptor-like"/>
    <property type="match status" value="1"/>
</dbReference>
<evidence type="ECO:0000256" key="2">
    <source>
        <dbReference type="ARBA" id="ARBA00022475"/>
    </source>
</evidence>
<evidence type="ECO:0000256" key="5">
    <source>
        <dbReference type="ARBA" id="ARBA00023040"/>
    </source>
</evidence>
<name>A0ABN8LY32_9CNID</name>
<evidence type="ECO:0000256" key="3">
    <source>
        <dbReference type="ARBA" id="ARBA00022692"/>
    </source>
</evidence>
<keyword evidence="3 9" id="KW-0812">Transmembrane</keyword>
<dbReference type="InterPro" id="IPR000276">
    <property type="entry name" value="GPCR_Rhodpsn"/>
</dbReference>
<evidence type="ECO:0000256" key="8">
    <source>
        <dbReference type="ARBA" id="ARBA00023224"/>
    </source>
</evidence>
<dbReference type="Proteomes" id="UP001159427">
    <property type="component" value="Unassembled WGS sequence"/>
</dbReference>
<dbReference type="InterPro" id="IPR050569">
    <property type="entry name" value="TAAR"/>
</dbReference>
<keyword evidence="8" id="KW-0807">Transducer</keyword>
<evidence type="ECO:0000256" key="9">
    <source>
        <dbReference type="SAM" id="Phobius"/>
    </source>
</evidence>
<dbReference type="CDD" id="cd00637">
    <property type="entry name" value="7tm_classA_rhodopsin-like"/>
    <property type="match status" value="1"/>
</dbReference>
<evidence type="ECO:0000256" key="4">
    <source>
        <dbReference type="ARBA" id="ARBA00022989"/>
    </source>
</evidence>
<feature type="transmembrane region" description="Helical" evidence="9">
    <location>
        <begin position="252"/>
        <end position="272"/>
    </location>
</feature>
<proteinExistence type="predicted"/>
<evidence type="ECO:0000259" key="10">
    <source>
        <dbReference type="PROSITE" id="PS50262"/>
    </source>
</evidence>
<feature type="domain" description="G-protein coupled receptors family 1 profile" evidence="10">
    <location>
        <begin position="20"/>
        <end position="269"/>
    </location>
</feature>
<keyword evidence="12" id="KW-1185">Reference proteome</keyword>
<keyword evidence="2" id="KW-1003">Cell membrane</keyword>
<feature type="transmembrane region" description="Helical" evidence="9">
    <location>
        <begin position="116"/>
        <end position="135"/>
    </location>
</feature>
<dbReference type="InterPro" id="IPR017452">
    <property type="entry name" value="GPCR_Rhodpsn_7TM"/>
</dbReference>
<dbReference type="Gene3D" id="1.20.1070.10">
    <property type="entry name" value="Rhodopsin 7-helix transmembrane proteins"/>
    <property type="match status" value="1"/>
</dbReference>
<sequence>MSVNWFWIVGWLVTVFGLMGNAWVILIIARRKRLHTTANWFILSLAVADFSVTSGYFPASFVCNVNVTCNDVIRFNFVSFFTEPSMFALMAMIAERYIAIVYCLKYVRVMTKKNIVAMVAASWGIPTFLFAGRWVQSKYYHRLSVRGELILTICYTMLFEVTPTIILVTATLHILLISRKISVEMSKLLKQVRFNQASSSVGVRAPKVGVKKSIVWLVVVVVAVFVTCYGTEIYITICDTFQLCEVTVDTRSAFSVLLLANSALNPLVYAVLKQDIKRETKGLLCCRAVKTDRIN</sequence>
<evidence type="ECO:0000313" key="12">
    <source>
        <dbReference type="Proteomes" id="UP001159427"/>
    </source>
</evidence>
<keyword evidence="6 9" id="KW-0472">Membrane</keyword>
<feature type="transmembrane region" description="Helical" evidence="9">
    <location>
        <begin position="214"/>
        <end position="237"/>
    </location>
</feature>
<dbReference type="PANTHER" id="PTHR24249:SF372">
    <property type="entry name" value="G-PROTEIN COUPLED RECEPTORS FAMILY 1 PROFILE DOMAIN-CONTAINING PROTEIN"/>
    <property type="match status" value="1"/>
</dbReference>
<dbReference type="EMBL" id="CALNXI010000145">
    <property type="protein sequence ID" value="CAH3020374.1"/>
    <property type="molecule type" value="Genomic_DNA"/>
</dbReference>
<dbReference type="PROSITE" id="PS50262">
    <property type="entry name" value="G_PROTEIN_RECEP_F1_2"/>
    <property type="match status" value="1"/>
</dbReference>
<keyword evidence="5" id="KW-0297">G-protein coupled receptor</keyword>
<evidence type="ECO:0000313" key="11">
    <source>
        <dbReference type="EMBL" id="CAH3020374.1"/>
    </source>
</evidence>
<feature type="transmembrane region" description="Helical" evidence="9">
    <location>
        <begin position="6"/>
        <end position="28"/>
    </location>
</feature>
<keyword evidence="4 9" id="KW-1133">Transmembrane helix</keyword>
<dbReference type="PANTHER" id="PTHR24249">
    <property type="entry name" value="HISTAMINE RECEPTOR-RELATED G-PROTEIN COUPLED RECEPTOR"/>
    <property type="match status" value="1"/>
</dbReference>
<reference evidence="11 12" key="1">
    <citation type="submission" date="2022-05" db="EMBL/GenBank/DDBJ databases">
        <authorList>
            <consortium name="Genoscope - CEA"/>
            <person name="William W."/>
        </authorList>
    </citation>
    <scope>NUCLEOTIDE SEQUENCE [LARGE SCALE GENOMIC DNA]</scope>
</reference>
<comment type="subcellular location">
    <subcellularLocation>
        <location evidence="1">Cell membrane</location>
        <topology evidence="1">Multi-pass membrane protein</topology>
    </subcellularLocation>
</comment>
<evidence type="ECO:0000256" key="7">
    <source>
        <dbReference type="ARBA" id="ARBA00023170"/>
    </source>
</evidence>
<dbReference type="Pfam" id="PF00001">
    <property type="entry name" value="7tm_1"/>
    <property type="match status" value="1"/>
</dbReference>
<accession>A0ABN8LY32</accession>
<comment type="caution">
    <text evidence="11">The sequence shown here is derived from an EMBL/GenBank/DDBJ whole genome shotgun (WGS) entry which is preliminary data.</text>
</comment>
<evidence type="ECO:0000256" key="1">
    <source>
        <dbReference type="ARBA" id="ARBA00004651"/>
    </source>
</evidence>
<feature type="transmembrane region" description="Helical" evidence="9">
    <location>
        <begin position="155"/>
        <end position="177"/>
    </location>
</feature>
<dbReference type="PRINTS" id="PR00237">
    <property type="entry name" value="GPCRRHODOPSN"/>
</dbReference>
<evidence type="ECO:0000256" key="6">
    <source>
        <dbReference type="ARBA" id="ARBA00023136"/>
    </source>
</evidence>
<gene>
    <name evidence="11" type="ORF">PEVE_00006849</name>
</gene>
<organism evidence="11 12">
    <name type="scientific">Porites evermanni</name>
    <dbReference type="NCBI Taxonomy" id="104178"/>
    <lineage>
        <taxon>Eukaryota</taxon>
        <taxon>Metazoa</taxon>
        <taxon>Cnidaria</taxon>
        <taxon>Anthozoa</taxon>
        <taxon>Hexacorallia</taxon>
        <taxon>Scleractinia</taxon>
        <taxon>Fungiina</taxon>
        <taxon>Poritidae</taxon>
        <taxon>Porites</taxon>
    </lineage>
</organism>
<protein>
    <recommendedName>
        <fullName evidence="10">G-protein coupled receptors family 1 profile domain-containing protein</fullName>
    </recommendedName>
</protein>
<keyword evidence="7" id="KW-0675">Receptor</keyword>